<proteinExistence type="predicted"/>
<feature type="region of interest" description="Disordered" evidence="1">
    <location>
        <begin position="78"/>
        <end position="99"/>
    </location>
</feature>
<evidence type="ECO:0000256" key="2">
    <source>
        <dbReference type="SAM" id="Phobius"/>
    </source>
</evidence>
<accession>A0A1X0J2E5</accession>
<keyword evidence="2" id="KW-1133">Transmembrane helix</keyword>
<keyword evidence="2" id="KW-0472">Membrane</keyword>
<organism evidence="3 4">
    <name type="scientific">Mycolicibacterium rhodesiae</name>
    <name type="common">Mycobacterium rhodesiae</name>
    <dbReference type="NCBI Taxonomy" id="36814"/>
    <lineage>
        <taxon>Bacteria</taxon>
        <taxon>Bacillati</taxon>
        <taxon>Actinomycetota</taxon>
        <taxon>Actinomycetes</taxon>
        <taxon>Mycobacteriales</taxon>
        <taxon>Mycobacteriaceae</taxon>
        <taxon>Mycolicibacterium</taxon>
    </lineage>
</organism>
<comment type="caution">
    <text evidence="3">The sequence shown here is derived from an EMBL/GenBank/DDBJ whole genome shotgun (WGS) entry which is preliminary data.</text>
</comment>
<reference evidence="3 4" key="1">
    <citation type="submission" date="2016-12" db="EMBL/GenBank/DDBJ databases">
        <title>The new phylogeny of genus Mycobacterium.</title>
        <authorList>
            <person name="Tortoli E."/>
            <person name="Trovato A."/>
            <person name="Cirillo D.M."/>
        </authorList>
    </citation>
    <scope>NUCLEOTIDE SEQUENCE [LARGE SCALE GENOMIC DNA]</scope>
    <source>
        <strain evidence="3 4">DSM 44223</strain>
    </source>
</reference>
<dbReference type="AlphaFoldDB" id="A0A1X0J2E5"/>
<evidence type="ECO:0000313" key="3">
    <source>
        <dbReference type="EMBL" id="ORB55996.1"/>
    </source>
</evidence>
<name>A0A1X0J2E5_MYCRH</name>
<dbReference type="RefSeq" id="WP_083117697.1">
    <property type="nucleotide sequence ID" value="NZ_JACKUO010000022.1"/>
</dbReference>
<dbReference type="OrthoDB" id="9950711at2"/>
<evidence type="ECO:0000313" key="4">
    <source>
        <dbReference type="Proteomes" id="UP000192534"/>
    </source>
</evidence>
<keyword evidence="2" id="KW-0812">Transmembrane</keyword>
<keyword evidence="4" id="KW-1185">Reference proteome</keyword>
<feature type="transmembrane region" description="Helical" evidence="2">
    <location>
        <begin position="20"/>
        <end position="46"/>
    </location>
</feature>
<sequence length="99" mass="10680">MAGPELLWSGANPPAAPPMTMLIVVAKAALVAFLVVGIVTIVVTFVRRRRGREPLPPWSPTGYYYGYARTPLPPWVDEYGNVIDPDDDPPSGTNHAGHA</sequence>
<dbReference type="EMBL" id="MVIH01000002">
    <property type="protein sequence ID" value="ORB55996.1"/>
    <property type="molecule type" value="Genomic_DNA"/>
</dbReference>
<protein>
    <submittedName>
        <fullName evidence="3">Uncharacterized protein</fullName>
    </submittedName>
</protein>
<dbReference type="Proteomes" id="UP000192534">
    <property type="component" value="Unassembled WGS sequence"/>
</dbReference>
<gene>
    <name evidence="3" type="ORF">BST42_06305</name>
</gene>
<evidence type="ECO:0000256" key="1">
    <source>
        <dbReference type="SAM" id="MobiDB-lite"/>
    </source>
</evidence>